<sequence length="137" mass="14769">MVSSRRFFCLSVASATLVGGCFGRPERTRLDEIQFVNEGDAARTFEVTIEADGEEVYAETRTVSPAEDEPIPVVTEGLPDARGPLTVRTTVGDAAASHTYEAGRCFGLLVEYSPGTVVYFSNDRRCAGTPSRGRSGR</sequence>
<evidence type="ECO:0000313" key="2">
    <source>
        <dbReference type="Proteomes" id="UP000011626"/>
    </source>
</evidence>
<dbReference type="eggNOG" id="arCOG11189">
    <property type="taxonomic scope" value="Archaea"/>
</dbReference>
<evidence type="ECO:0008006" key="3">
    <source>
        <dbReference type="Google" id="ProtNLM"/>
    </source>
</evidence>
<gene>
    <name evidence="1" type="ORF">C475_20537</name>
</gene>
<accession>M0CE87</accession>
<organism evidence="1 2">
    <name type="scientific">Halosimplex carlsbadense 2-9-1</name>
    <dbReference type="NCBI Taxonomy" id="797114"/>
    <lineage>
        <taxon>Archaea</taxon>
        <taxon>Methanobacteriati</taxon>
        <taxon>Methanobacteriota</taxon>
        <taxon>Stenosarchaea group</taxon>
        <taxon>Halobacteria</taxon>
        <taxon>Halobacteriales</taxon>
        <taxon>Haloarculaceae</taxon>
        <taxon>Halosimplex</taxon>
    </lineage>
</organism>
<dbReference type="RefSeq" id="WP_006885770.1">
    <property type="nucleotide sequence ID" value="NZ_AOIU01000047.1"/>
</dbReference>
<comment type="caution">
    <text evidence="1">The sequence shown here is derived from an EMBL/GenBank/DDBJ whole genome shotgun (WGS) entry which is preliminary data.</text>
</comment>
<dbReference type="Proteomes" id="UP000011626">
    <property type="component" value="Unassembled WGS sequence"/>
</dbReference>
<reference evidence="1 2" key="1">
    <citation type="journal article" date="2014" name="PLoS Genet.">
        <title>Phylogenetically driven sequencing of extremely halophilic archaea reveals strategies for static and dynamic osmo-response.</title>
        <authorList>
            <person name="Becker E.A."/>
            <person name="Seitzer P.M."/>
            <person name="Tritt A."/>
            <person name="Larsen D."/>
            <person name="Krusor M."/>
            <person name="Yao A.I."/>
            <person name="Wu D."/>
            <person name="Madern D."/>
            <person name="Eisen J.A."/>
            <person name="Darling A.E."/>
            <person name="Facciotti M.T."/>
        </authorList>
    </citation>
    <scope>NUCLEOTIDE SEQUENCE [LARGE SCALE GENOMIC DNA]</scope>
    <source>
        <strain evidence="1 2">2-9-1</strain>
    </source>
</reference>
<dbReference type="EMBL" id="AOIU01000047">
    <property type="protein sequence ID" value="ELZ20199.1"/>
    <property type="molecule type" value="Genomic_DNA"/>
</dbReference>
<dbReference type="AlphaFoldDB" id="M0CE87"/>
<evidence type="ECO:0000313" key="1">
    <source>
        <dbReference type="EMBL" id="ELZ20199.1"/>
    </source>
</evidence>
<name>M0CE87_9EURY</name>
<proteinExistence type="predicted"/>
<dbReference type="PROSITE" id="PS51257">
    <property type="entry name" value="PROKAR_LIPOPROTEIN"/>
    <property type="match status" value="1"/>
</dbReference>
<keyword evidence="2" id="KW-1185">Reference proteome</keyword>
<dbReference type="STRING" id="797114.C475_20537"/>
<protein>
    <recommendedName>
        <fullName evidence="3">Lipoprotein</fullName>
    </recommendedName>
</protein>